<keyword evidence="9" id="KW-1185">Reference proteome</keyword>
<dbReference type="GO" id="GO:0036038">
    <property type="term" value="C:MKS complex"/>
    <property type="evidence" value="ECO:0007669"/>
    <property type="project" value="TreeGrafter"/>
</dbReference>
<reference evidence="8 9" key="1">
    <citation type="submission" date="2020-08" db="EMBL/GenBank/DDBJ databases">
        <title>Aphidius gifuensis genome sequencing and assembly.</title>
        <authorList>
            <person name="Du Z."/>
        </authorList>
    </citation>
    <scope>NUCLEOTIDE SEQUENCE [LARGE SCALE GENOMIC DNA]</scope>
    <source>
        <strain evidence="8">YNYX2018</strain>
        <tissue evidence="8">Adults</tissue>
    </source>
</reference>
<gene>
    <name evidence="8" type="ORF">HCN44_002505</name>
</gene>
<evidence type="ECO:0000256" key="2">
    <source>
        <dbReference type="ARBA" id="ARBA00022490"/>
    </source>
</evidence>
<organism evidence="8 9">
    <name type="scientific">Aphidius gifuensis</name>
    <name type="common">Parasitoid wasp</name>
    <dbReference type="NCBI Taxonomy" id="684658"/>
    <lineage>
        <taxon>Eukaryota</taxon>
        <taxon>Metazoa</taxon>
        <taxon>Ecdysozoa</taxon>
        <taxon>Arthropoda</taxon>
        <taxon>Hexapoda</taxon>
        <taxon>Insecta</taxon>
        <taxon>Pterygota</taxon>
        <taxon>Neoptera</taxon>
        <taxon>Endopterygota</taxon>
        <taxon>Hymenoptera</taxon>
        <taxon>Apocrita</taxon>
        <taxon>Ichneumonoidea</taxon>
        <taxon>Braconidae</taxon>
        <taxon>Aphidiinae</taxon>
        <taxon>Aphidius</taxon>
    </lineage>
</organism>
<evidence type="ECO:0000313" key="9">
    <source>
        <dbReference type="Proteomes" id="UP000639338"/>
    </source>
</evidence>
<evidence type="ECO:0000256" key="4">
    <source>
        <dbReference type="ARBA" id="ARBA00023212"/>
    </source>
</evidence>
<dbReference type="EMBL" id="JACMRX010000001">
    <property type="protein sequence ID" value="KAF7996859.1"/>
    <property type="molecule type" value="Genomic_DNA"/>
</dbReference>
<evidence type="ECO:0000256" key="3">
    <source>
        <dbReference type="ARBA" id="ARBA00022794"/>
    </source>
</evidence>
<evidence type="ECO:0000313" key="8">
    <source>
        <dbReference type="EMBL" id="KAF7996859.1"/>
    </source>
</evidence>
<comment type="subcellular location">
    <subcellularLocation>
        <location evidence="1">Cytoplasm</location>
        <location evidence="1">Cytoskeleton</location>
        <location evidence="1">Cilium basal body</location>
    </subcellularLocation>
</comment>
<evidence type="ECO:0000256" key="7">
    <source>
        <dbReference type="ARBA" id="ARBA00039274"/>
    </source>
</evidence>
<dbReference type="OrthoDB" id="431939at2759"/>
<dbReference type="Proteomes" id="UP000639338">
    <property type="component" value="Unassembled WGS sequence"/>
</dbReference>
<protein>
    <recommendedName>
        <fullName evidence="7">B9 domain-containing protein 1</fullName>
    </recommendedName>
</protein>
<dbReference type="PROSITE" id="PS51381">
    <property type="entry name" value="C2_B9"/>
    <property type="match status" value="1"/>
</dbReference>
<dbReference type="AlphaFoldDB" id="A0A835CV48"/>
<evidence type="ECO:0000256" key="5">
    <source>
        <dbReference type="ARBA" id="ARBA00023273"/>
    </source>
</evidence>
<dbReference type="GO" id="GO:0060271">
    <property type="term" value="P:cilium assembly"/>
    <property type="evidence" value="ECO:0007669"/>
    <property type="project" value="TreeGrafter"/>
</dbReference>
<comment type="similarity">
    <text evidence="6">Belongs to the B9D family.</text>
</comment>
<dbReference type="PANTHER" id="PTHR12968">
    <property type="entry name" value="B9 DOMAIN-CONTAINING"/>
    <property type="match status" value="1"/>
</dbReference>
<dbReference type="PANTHER" id="PTHR12968:SF1">
    <property type="entry name" value="B9 DOMAIN-CONTAINING PROTEIN 1"/>
    <property type="match status" value="1"/>
</dbReference>
<dbReference type="InterPro" id="IPR010796">
    <property type="entry name" value="C2_B9-type_dom"/>
</dbReference>
<evidence type="ECO:0000256" key="6">
    <source>
        <dbReference type="ARBA" id="ARBA00038411"/>
    </source>
</evidence>
<accession>A0A835CV48</accession>
<name>A0A835CV48_APHGI</name>
<keyword evidence="4" id="KW-0206">Cytoskeleton</keyword>
<proteinExistence type="inferred from homology"/>
<keyword evidence="5" id="KW-0966">Cell projection</keyword>
<sequence length="191" mass="21587">MSDSEFYLCTSGSIEYGEFYDADNVYCKYGYHFGSDWSIVAGIEEGLTQMCKCTNDIRRLATWNFPLNISFKSTTPHGWPQLVLSIYGLDIFGHDVIQGYGVCRVPLTSGRHEKKVAIYVPESSSYLQQFAAWISGRRPELIDPQILASGDGRELTRMKGQGTLTITFNVVLKDFSKMGYDNGEKRNKQSF</sequence>
<keyword evidence="2" id="KW-0963">Cytoplasm</keyword>
<keyword evidence="3" id="KW-0970">Cilium biogenesis/degradation</keyword>
<comment type="caution">
    <text evidence="8">The sequence shown here is derived from an EMBL/GenBank/DDBJ whole genome shotgun (WGS) entry which is preliminary data.</text>
</comment>
<dbReference type="Pfam" id="PF07162">
    <property type="entry name" value="B9-C2"/>
    <property type="match status" value="1"/>
</dbReference>
<evidence type="ECO:0000256" key="1">
    <source>
        <dbReference type="ARBA" id="ARBA00004120"/>
    </source>
</evidence>